<dbReference type="KEGG" id="mff:MFFC18_14490"/>
<sequence>MTTVEDEKLDSGSLTEKRNGKFKPLRVWPAIVLVLLIAALKIASFFVQMDAMAVMITLILGPLVLGLLVLIWWVTFSRASASEKALGFFGVVAAGVAVHFLIDPTMRGPGQILIGIPIGMLAFGIVAILMKNVLSMKRTIVMLLATLIGFSSIALFRNDGMWGSGQLGLDWRWNETPEEKMMAQRSATSGEAETFTDEQFEEWLSEPEWPGFRGPNGDGRYPGPDIATDWKANPLKLDWKIPVGPGWSSFAVAGNLLFTQEQHGEQETVVCYAADSGKEIWKQHINERFFDPLGGPGPRATPTIANGMLFAQSAMGDLQRLDPKTGELIWTKDLKELADREPPQWGFSSSPLVVGDIVVAYAGGADGKGTLGFDAETGELVWSAKSGNHSYATPQIVKFGDRESVAMLTNDGVHLINPATGDMLLDYEWPFGGYRATQPHVLDDGSMLLPTQELGTRRIELASVREGSESAPLTATEVWTAKRLKPDFNDFVIYEDHAYGFDGGVFLCVDMSNGKRKWKGGRYGKGQVLLLQNAGLLLVAAEDGKLALLKADPSSWQELSKFQALEGRTWNHPVVIGDRLYVRNSQEAACFILPTTE</sequence>
<evidence type="ECO:0000259" key="3">
    <source>
        <dbReference type="Pfam" id="PF13360"/>
    </source>
</evidence>
<protein>
    <submittedName>
        <fullName evidence="4">Outer membrane biogenesis protein BamB</fullName>
    </submittedName>
</protein>
<dbReference type="RefSeq" id="WP_075083216.1">
    <property type="nucleotide sequence ID" value="NZ_CP042912.1"/>
</dbReference>
<name>A0A5B9PF32_9BACT</name>
<keyword evidence="5" id="KW-1185">Reference proteome</keyword>
<evidence type="ECO:0000313" key="5">
    <source>
        <dbReference type="Proteomes" id="UP000322214"/>
    </source>
</evidence>
<feature type="transmembrane region" description="Helical" evidence="2">
    <location>
        <begin position="108"/>
        <end position="128"/>
    </location>
</feature>
<feature type="transmembrane region" description="Helical" evidence="2">
    <location>
        <begin position="53"/>
        <end position="73"/>
    </location>
</feature>
<gene>
    <name evidence="4" type="ORF">MFFC18_14490</name>
</gene>
<feature type="domain" description="Pyrrolo-quinoline quinone repeat" evidence="3">
    <location>
        <begin position="347"/>
        <end position="519"/>
    </location>
</feature>
<keyword evidence="2" id="KW-0472">Membrane</keyword>
<evidence type="ECO:0000256" key="1">
    <source>
        <dbReference type="SAM" id="MobiDB-lite"/>
    </source>
</evidence>
<dbReference type="OrthoDB" id="7051554at2"/>
<organism evidence="4 5">
    <name type="scientific">Mariniblastus fucicola</name>
    <dbReference type="NCBI Taxonomy" id="980251"/>
    <lineage>
        <taxon>Bacteria</taxon>
        <taxon>Pseudomonadati</taxon>
        <taxon>Planctomycetota</taxon>
        <taxon>Planctomycetia</taxon>
        <taxon>Pirellulales</taxon>
        <taxon>Pirellulaceae</taxon>
        <taxon>Mariniblastus</taxon>
    </lineage>
</organism>
<evidence type="ECO:0000256" key="2">
    <source>
        <dbReference type="SAM" id="Phobius"/>
    </source>
</evidence>
<dbReference type="Proteomes" id="UP000322214">
    <property type="component" value="Chromosome"/>
</dbReference>
<keyword evidence="2" id="KW-0812">Transmembrane</keyword>
<dbReference type="STRING" id="980251.GCA_001642875_00422"/>
<reference evidence="4 5" key="1">
    <citation type="submission" date="2019-08" db="EMBL/GenBank/DDBJ databases">
        <title>Deep-cultivation of Planctomycetes and their phenomic and genomic characterization uncovers novel biology.</title>
        <authorList>
            <person name="Wiegand S."/>
            <person name="Jogler M."/>
            <person name="Boedeker C."/>
            <person name="Pinto D."/>
            <person name="Vollmers J."/>
            <person name="Rivas-Marin E."/>
            <person name="Kohn T."/>
            <person name="Peeters S.H."/>
            <person name="Heuer A."/>
            <person name="Rast P."/>
            <person name="Oberbeckmann S."/>
            <person name="Bunk B."/>
            <person name="Jeske O."/>
            <person name="Meyerdierks A."/>
            <person name="Storesund J.E."/>
            <person name="Kallscheuer N."/>
            <person name="Luecker S."/>
            <person name="Lage O.M."/>
            <person name="Pohl T."/>
            <person name="Merkel B.J."/>
            <person name="Hornburger P."/>
            <person name="Mueller R.-W."/>
            <person name="Bruemmer F."/>
            <person name="Labrenz M."/>
            <person name="Spormann A.M."/>
            <person name="Op den Camp H."/>
            <person name="Overmann J."/>
            <person name="Amann R."/>
            <person name="Jetten M.S.M."/>
            <person name="Mascher T."/>
            <person name="Medema M.H."/>
            <person name="Devos D.P."/>
            <person name="Kaster A.-K."/>
            <person name="Ovreas L."/>
            <person name="Rohde M."/>
            <person name="Galperin M.Y."/>
            <person name="Jogler C."/>
        </authorList>
    </citation>
    <scope>NUCLEOTIDE SEQUENCE [LARGE SCALE GENOMIC DNA]</scope>
    <source>
        <strain evidence="4 5">FC18</strain>
    </source>
</reference>
<feature type="transmembrane region" description="Helical" evidence="2">
    <location>
        <begin position="27"/>
        <end position="47"/>
    </location>
</feature>
<feature type="domain" description="Pyrrolo-quinoline quinone repeat" evidence="3">
    <location>
        <begin position="238"/>
        <end position="333"/>
    </location>
</feature>
<feature type="transmembrane region" description="Helical" evidence="2">
    <location>
        <begin position="140"/>
        <end position="156"/>
    </location>
</feature>
<dbReference type="Pfam" id="PF13360">
    <property type="entry name" value="PQQ_2"/>
    <property type="match status" value="2"/>
</dbReference>
<keyword evidence="2" id="KW-1133">Transmembrane helix</keyword>
<dbReference type="PANTHER" id="PTHR34512">
    <property type="entry name" value="CELL SURFACE PROTEIN"/>
    <property type="match status" value="1"/>
</dbReference>
<dbReference type="PANTHER" id="PTHR34512:SF30">
    <property type="entry name" value="OUTER MEMBRANE PROTEIN ASSEMBLY FACTOR BAMB"/>
    <property type="match status" value="1"/>
</dbReference>
<dbReference type="EMBL" id="CP042912">
    <property type="protein sequence ID" value="QEG21591.1"/>
    <property type="molecule type" value="Genomic_DNA"/>
</dbReference>
<dbReference type="AlphaFoldDB" id="A0A5B9PF32"/>
<feature type="region of interest" description="Disordered" evidence="1">
    <location>
        <begin position="206"/>
        <end position="225"/>
    </location>
</feature>
<dbReference type="InterPro" id="IPR015943">
    <property type="entry name" value="WD40/YVTN_repeat-like_dom_sf"/>
</dbReference>
<dbReference type="InterPro" id="IPR002372">
    <property type="entry name" value="PQQ_rpt_dom"/>
</dbReference>
<feature type="transmembrane region" description="Helical" evidence="2">
    <location>
        <begin position="85"/>
        <end position="102"/>
    </location>
</feature>
<dbReference type="SUPFAM" id="SSF50998">
    <property type="entry name" value="Quinoprotein alcohol dehydrogenase-like"/>
    <property type="match status" value="1"/>
</dbReference>
<evidence type="ECO:0000313" key="4">
    <source>
        <dbReference type="EMBL" id="QEG21591.1"/>
    </source>
</evidence>
<accession>A0A5B9PF32</accession>
<dbReference type="InterPro" id="IPR011047">
    <property type="entry name" value="Quinoprotein_ADH-like_sf"/>
</dbReference>
<dbReference type="Gene3D" id="2.130.10.10">
    <property type="entry name" value="YVTN repeat-like/Quinoprotein amine dehydrogenase"/>
    <property type="match status" value="1"/>
</dbReference>
<proteinExistence type="predicted"/>